<proteinExistence type="predicted"/>
<name>A0A6H2ELK4_9ACTO</name>
<dbReference type="SUPFAM" id="SSF51679">
    <property type="entry name" value="Bacterial luciferase-like"/>
    <property type="match status" value="1"/>
</dbReference>
<dbReference type="KEGG" id="arca:HC352_05180"/>
<gene>
    <name evidence="1" type="ORF">HC352_05180</name>
</gene>
<dbReference type="AlphaFoldDB" id="A0A6H2ELK4"/>
<dbReference type="EMBL" id="CP050804">
    <property type="protein sequence ID" value="QJC21954.1"/>
    <property type="molecule type" value="Genomic_DNA"/>
</dbReference>
<dbReference type="Proteomes" id="UP000502298">
    <property type="component" value="Chromosome"/>
</dbReference>
<evidence type="ECO:0000313" key="1">
    <source>
        <dbReference type="EMBL" id="QJC21954.1"/>
    </source>
</evidence>
<dbReference type="GO" id="GO:0016705">
    <property type="term" value="F:oxidoreductase activity, acting on paired donors, with incorporation or reduction of molecular oxygen"/>
    <property type="evidence" value="ECO:0007669"/>
    <property type="project" value="InterPro"/>
</dbReference>
<evidence type="ECO:0000313" key="2">
    <source>
        <dbReference type="Proteomes" id="UP000502298"/>
    </source>
</evidence>
<dbReference type="InterPro" id="IPR036661">
    <property type="entry name" value="Luciferase-like_sf"/>
</dbReference>
<sequence>MTIDLNVSRKALTYTPHERTERVYGEHTTSAWLGIDLSMLGVQNYVSSCISQPEPFQHGKMMAATRAAASGGLDFVALSAEFCADASRPQAVLDAINVGAQMRTIDGSGVVMEVLPEPKIVAQALDAVCVEGSGWASLAIRIDQNVDLVNTVAAFEAICEAGVGLVVNLASASPSAEMMEIVAQYANMVRLQVADPHTARGIRYGLRALARDAERDLPVVVDLGVVISATSSAAHERAILVSEITGCELFSGIPTVYGTVYDVADTIERWVGLGAADGVVIHPASLPIDLASLVRGVLPLLSGRAGVEVKQQSLV</sequence>
<dbReference type="RefSeq" id="WP_168917893.1">
    <property type="nucleotide sequence ID" value="NZ_CP050804.1"/>
</dbReference>
<reference evidence="1 2" key="1">
    <citation type="submission" date="2020-03" db="EMBL/GenBank/DDBJ databases">
        <title>Complete genome of Arcanobacterium buesumensis sp. nov. strain 2701.</title>
        <authorList>
            <person name="Borowiak M."/>
            <person name="Alssahen M."/>
            <person name="Laemmler C."/>
            <person name="Malorny B."/>
            <person name="Hassan A."/>
            <person name="Prenger-Berninghoff E."/>
            <person name="Ploetz M."/>
            <person name="Abdulmawjood A."/>
        </authorList>
    </citation>
    <scope>NUCLEOTIDE SEQUENCE [LARGE SCALE GENOMIC DNA]</scope>
    <source>
        <strain evidence="1 2">2701</strain>
    </source>
</reference>
<keyword evidence="2" id="KW-1185">Reference proteome</keyword>
<organism evidence="1 2">
    <name type="scientific">Arcanobacterium buesumense</name>
    <dbReference type="NCBI Taxonomy" id="2722751"/>
    <lineage>
        <taxon>Bacteria</taxon>
        <taxon>Bacillati</taxon>
        <taxon>Actinomycetota</taxon>
        <taxon>Actinomycetes</taxon>
        <taxon>Actinomycetales</taxon>
        <taxon>Actinomycetaceae</taxon>
        <taxon>Arcanobacterium</taxon>
    </lineage>
</organism>
<protein>
    <submittedName>
        <fullName evidence="1">Uncharacterized protein</fullName>
    </submittedName>
</protein>
<dbReference type="Gene3D" id="3.20.20.30">
    <property type="entry name" value="Luciferase-like domain"/>
    <property type="match status" value="1"/>
</dbReference>
<accession>A0A6H2ELK4</accession>